<dbReference type="InterPro" id="IPR002110">
    <property type="entry name" value="Ankyrin_rpt"/>
</dbReference>
<evidence type="ECO:0000256" key="2">
    <source>
        <dbReference type="SAM" id="MobiDB-lite"/>
    </source>
</evidence>
<dbReference type="EMBL" id="CATOUU010001158">
    <property type="protein sequence ID" value="CAI9975027.1"/>
    <property type="molecule type" value="Genomic_DNA"/>
</dbReference>
<keyword evidence="7" id="KW-1185">Reference proteome</keyword>
<feature type="region of interest" description="Disordered" evidence="2">
    <location>
        <begin position="337"/>
        <end position="409"/>
    </location>
</feature>
<dbReference type="PANTHER" id="PTHR24120">
    <property type="entry name" value="GH07239P"/>
    <property type="match status" value="1"/>
</dbReference>
<reference evidence="5 7" key="2">
    <citation type="submission" date="2024-07" db="EMBL/GenBank/DDBJ databases">
        <authorList>
            <person name="Akdeniz Z."/>
        </authorList>
    </citation>
    <scope>NUCLEOTIDE SEQUENCE [LARGE SCALE GENOMIC DNA]</scope>
</reference>
<dbReference type="EMBL" id="CAXDID020000199">
    <property type="protein sequence ID" value="CAL6053930.1"/>
    <property type="molecule type" value="Genomic_DNA"/>
</dbReference>
<dbReference type="SUPFAM" id="SSF48403">
    <property type="entry name" value="Ankyrin repeat"/>
    <property type="match status" value="1"/>
</dbReference>
<feature type="compositionally biased region" description="Basic and acidic residues" evidence="2">
    <location>
        <begin position="363"/>
        <end position="378"/>
    </location>
</feature>
<dbReference type="Proteomes" id="UP001642409">
    <property type="component" value="Unassembled WGS sequence"/>
</dbReference>
<comment type="caution">
    <text evidence="4">The sequence shown here is derived from an EMBL/GenBank/DDBJ whole genome shotgun (WGS) entry which is preliminary data.</text>
</comment>
<evidence type="ECO:0000313" key="7">
    <source>
        <dbReference type="Proteomes" id="UP001642409"/>
    </source>
</evidence>
<evidence type="ECO:0000313" key="3">
    <source>
        <dbReference type="EMBL" id="CAI9951375.1"/>
    </source>
</evidence>
<dbReference type="EMBL" id="CATOUU010000823">
    <property type="protein sequence ID" value="CAI9951375.1"/>
    <property type="molecule type" value="Genomic_DNA"/>
</dbReference>
<dbReference type="AlphaFoldDB" id="A0AA86V3P9"/>
<accession>A0AA86V3P9</accession>
<evidence type="ECO:0000313" key="4">
    <source>
        <dbReference type="EMBL" id="CAI9975027.1"/>
    </source>
</evidence>
<sequence length="422" mass="49627">MYQLFIAKNLTIDQVNKMNVEQRDATQKTLLFYAVAGDVPIEISETLDCLIQKQDSFGTTSLMFAAKFGRVSWVQYLVEDECGFKDLQGRTALMYAIGSLNQIETEYIRFSDPEIELKLKIIDFLFDYEWHILDNTGQTCLDYLKLTKIDRAFIEYITDRFVKHCTAYGTPKGVLVEDQVLKMRLDDEHRGQNIRVKSIYEEVVRLNEEIMRWKQVTQNLQKELGQNQNKEQIEQMQNENEELKKIIQQQTISNNTQKVESKKLEQLVSQLKRQVDEAQAQAAMNFQDQINALKLENIKLLEQNQKGELHKPLEQKMSKNDHQKNEIQNIYEKTQKMLQPERQQEKSQPQQFEKQPVYGKPISKAESRSEITKVEVIKPEPIQIKQVEKSQEEEPQEEQMSAAQRKRLEMQKRIKEKLVAME</sequence>
<keyword evidence="1" id="KW-0175">Coiled coil</keyword>
<feature type="coiled-coil region" evidence="1">
    <location>
        <begin position="203"/>
        <end position="333"/>
    </location>
</feature>
<dbReference type="PANTHER" id="PTHR24120:SF4">
    <property type="entry name" value="GH07239P"/>
    <property type="match status" value="1"/>
</dbReference>
<evidence type="ECO:0000313" key="6">
    <source>
        <dbReference type="EMBL" id="CAL6097470.1"/>
    </source>
</evidence>
<dbReference type="InterPro" id="IPR036770">
    <property type="entry name" value="Ankyrin_rpt-contain_sf"/>
</dbReference>
<evidence type="ECO:0000256" key="1">
    <source>
        <dbReference type="SAM" id="Coils"/>
    </source>
</evidence>
<reference evidence="4" key="1">
    <citation type="submission" date="2023-06" db="EMBL/GenBank/DDBJ databases">
        <authorList>
            <person name="Kurt Z."/>
        </authorList>
    </citation>
    <scope>NUCLEOTIDE SEQUENCE</scope>
</reference>
<dbReference type="EMBL" id="CAXDID020000497">
    <property type="protein sequence ID" value="CAL6097470.1"/>
    <property type="molecule type" value="Genomic_DNA"/>
</dbReference>
<gene>
    <name evidence="3" type="ORF">HINF_LOCUS39020</name>
    <name evidence="5" type="ORF">HINF_LOCUS45786</name>
    <name evidence="4" type="ORF">HINF_LOCUS62672</name>
    <name evidence="6" type="ORF">HINF_LOCUS69020</name>
</gene>
<name>A0AA86V3P9_9EUKA</name>
<dbReference type="Pfam" id="PF12796">
    <property type="entry name" value="Ank_2"/>
    <property type="match status" value="1"/>
</dbReference>
<protein>
    <submittedName>
        <fullName evidence="4">Ankyrin repeat-containing protein</fullName>
    </submittedName>
    <submittedName>
        <fullName evidence="5">Ankyrin_repeat-containing protein</fullName>
    </submittedName>
</protein>
<organism evidence="4">
    <name type="scientific">Hexamita inflata</name>
    <dbReference type="NCBI Taxonomy" id="28002"/>
    <lineage>
        <taxon>Eukaryota</taxon>
        <taxon>Metamonada</taxon>
        <taxon>Diplomonadida</taxon>
        <taxon>Hexamitidae</taxon>
        <taxon>Hexamitinae</taxon>
        <taxon>Hexamita</taxon>
    </lineage>
</organism>
<dbReference type="Gene3D" id="1.25.40.20">
    <property type="entry name" value="Ankyrin repeat-containing domain"/>
    <property type="match status" value="1"/>
</dbReference>
<evidence type="ECO:0000313" key="5">
    <source>
        <dbReference type="EMBL" id="CAL6053930.1"/>
    </source>
</evidence>
<proteinExistence type="predicted"/>